<dbReference type="GO" id="GO:0005375">
    <property type="term" value="F:copper ion transmembrane transporter activity"/>
    <property type="evidence" value="ECO:0007669"/>
    <property type="project" value="UniProtKB-UniRule"/>
</dbReference>
<evidence type="ECO:0000256" key="4">
    <source>
        <dbReference type="ARBA" id="ARBA00023136"/>
    </source>
</evidence>
<dbReference type="InterPro" id="IPR007274">
    <property type="entry name" value="Cop_transporter"/>
</dbReference>
<evidence type="ECO:0000313" key="6">
    <source>
        <dbReference type="EMBL" id="OBA19116.1"/>
    </source>
</evidence>
<sequence>MASSTTLMDMSMSSMTGMSSLTASMDMSDMDMDMSSMSMNMYFSLAYEGYPVLFKGFSASNAGQAFGIFLLFFVASFVTKGFEFVKVYLELKVWNNPNYQTPQVTTIAGDCGCDDENEKVSDASEGYTPTGNQKQSSILTVVGRDTIRIVLCFLIEMFGYAMMLVAMTFSLVYFFAVVLGMAFGRVFFEKLSERLNIRPGANNFQGHH</sequence>
<evidence type="ECO:0000256" key="2">
    <source>
        <dbReference type="ARBA" id="ARBA00022692"/>
    </source>
</evidence>
<dbReference type="AlphaFoldDB" id="A0A1A0H503"/>
<proteinExistence type="inferred from homology"/>
<keyword evidence="7" id="KW-1185">Reference proteome</keyword>
<dbReference type="PANTHER" id="PTHR12483:SF27">
    <property type="entry name" value="COPPER TRANSPORT PROTEIN CTR1"/>
    <property type="match status" value="1"/>
</dbReference>
<dbReference type="GO" id="GO:0005886">
    <property type="term" value="C:plasma membrane"/>
    <property type="evidence" value="ECO:0007669"/>
    <property type="project" value="TreeGrafter"/>
</dbReference>
<evidence type="ECO:0000313" key="7">
    <source>
        <dbReference type="Proteomes" id="UP000092555"/>
    </source>
</evidence>
<evidence type="ECO:0000256" key="1">
    <source>
        <dbReference type="ARBA" id="ARBA00004141"/>
    </source>
</evidence>
<dbReference type="OrthoDB" id="73901at2759"/>
<comment type="subcellular location">
    <subcellularLocation>
        <location evidence="1 5">Membrane</location>
        <topology evidence="1 5">Multi-pass membrane protein</topology>
    </subcellularLocation>
</comment>
<reference evidence="6 7" key="1">
    <citation type="submission" date="2016-05" db="EMBL/GenBank/DDBJ databases">
        <title>Comparative genomics of biotechnologically important yeasts.</title>
        <authorList>
            <consortium name="DOE Joint Genome Institute"/>
            <person name="Riley R."/>
            <person name="Haridas S."/>
            <person name="Wolfe K.H."/>
            <person name="Lopes M.R."/>
            <person name="Hittinger C.T."/>
            <person name="Goker M."/>
            <person name="Salamov A."/>
            <person name="Wisecaver J."/>
            <person name="Long T.M."/>
            <person name="Aerts A.L."/>
            <person name="Barry K."/>
            <person name="Choi C."/>
            <person name="Clum A."/>
            <person name="Coughlan A.Y."/>
            <person name="Deshpande S."/>
            <person name="Douglass A.P."/>
            <person name="Hanson S.J."/>
            <person name="Klenk H.-P."/>
            <person name="LaButti K."/>
            <person name="Lapidus A."/>
            <person name="Lindquist E."/>
            <person name="Lipzen A."/>
            <person name="Meier-kolthoff J.P."/>
            <person name="Ohm R.A."/>
            <person name="Otillar R.P."/>
            <person name="Pangilinan J."/>
            <person name="Peng Y."/>
            <person name="Rokas A."/>
            <person name="Rosa C.A."/>
            <person name="Scheuner C."/>
            <person name="Sibirny A.A."/>
            <person name="Slot J.C."/>
            <person name="Stielow J.B."/>
            <person name="Sun H."/>
            <person name="Kurtzman C.P."/>
            <person name="Blackwell M."/>
            <person name="Grigoriev I.V."/>
            <person name="Jeffries T.W."/>
        </authorList>
    </citation>
    <scope>NUCLEOTIDE SEQUENCE [LARGE SCALE GENOMIC DNA]</scope>
    <source>
        <strain evidence="6 7">NRRL YB-4993</strain>
    </source>
</reference>
<protein>
    <recommendedName>
        <fullName evidence="5">Copper transport protein</fullName>
    </recommendedName>
</protein>
<dbReference type="GeneID" id="30031124"/>
<dbReference type="STRING" id="869754.A0A1A0H503"/>
<keyword evidence="5" id="KW-0813">Transport</keyword>
<dbReference type="Proteomes" id="UP000092555">
    <property type="component" value="Unassembled WGS sequence"/>
</dbReference>
<keyword evidence="5" id="KW-0406">Ion transport</keyword>
<evidence type="ECO:0000256" key="5">
    <source>
        <dbReference type="RuleBase" id="RU367022"/>
    </source>
</evidence>
<dbReference type="RefSeq" id="XP_018709651.1">
    <property type="nucleotide sequence ID" value="XM_018858148.1"/>
</dbReference>
<accession>A0A1A0H503</accession>
<dbReference type="Pfam" id="PF04145">
    <property type="entry name" value="Ctr"/>
    <property type="match status" value="1"/>
</dbReference>
<feature type="transmembrane region" description="Helical" evidence="5">
    <location>
        <begin position="160"/>
        <end position="188"/>
    </location>
</feature>
<dbReference type="PANTHER" id="PTHR12483">
    <property type="entry name" value="SOLUTE CARRIER FAMILY 31 COPPER TRANSPORTERS"/>
    <property type="match status" value="1"/>
</dbReference>
<keyword evidence="2 5" id="KW-0812">Transmembrane</keyword>
<comment type="similarity">
    <text evidence="5">Belongs to the copper transporter (Ctr) (TC 1.A.56) family. SLC31A subfamily.</text>
</comment>
<keyword evidence="4 5" id="KW-0472">Membrane</keyword>
<comment type="caution">
    <text evidence="6">The sequence shown here is derived from an EMBL/GenBank/DDBJ whole genome shotgun (WGS) entry which is preliminary data.</text>
</comment>
<keyword evidence="3 5" id="KW-1133">Transmembrane helix</keyword>
<dbReference type="EMBL" id="LXTC01000008">
    <property type="protein sequence ID" value="OBA19116.1"/>
    <property type="molecule type" value="Genomic_DNA"/>
</dbReference>
<keyword evidence="5" id="KW-0186">Copper</keyword>
<evidence type="ECO:0000256" key="3">
    <source>
        <dbReference type="ARBA" id="ARBA00022989"/>
    </source>
</evidence>
<organism evidence="6 7">
    <name type="scientific">Metschnikowia bicuspidata var. bicuspidata NRRL YB-4993</name>
    <dbReference type="NCBI Taxonomy" id="869754"/>
    <lineage>
        <taxon>Eukaryota</taxon>
        <taxon>Fungi</taxon>
        <taxon>Dikarya</taxon>
        <taxon>Ascomycota</taxon>
        <taxon>Saccharomycotina</taxon>
        <taxon>Pichiomycetes</taxon>
        <taxon>Metschnikowiaceae</taxon>
        <taxon>Metschnikowia</taxon>
    </lineage>
</organism>
<gene>
    <name evidence="6" type="ORF">METBIDRAFT_47314</name>
</gene>
<keyword evidence="5" id="KW-0187">Copper transport</keyword>
<name>A0A1A0H503_9ASCO</name>